<dbReference type="AlphaFoldDB" id="A0AAJ1AGN1"/>
<evidence type="ECO:0000256" key="11">
    <source>
        <dbReference type="ARBA" id="ARBA00034078"/>
    </source>
</evidence>
<feature type="domain" description="2Fe-2S ferredoxin-type" evidence="12">
    <location>
        <begin position="5"/>
        <end position="83"/>
    </location>
</feature>
<evidence type="ECO:0000256" key="6">
    <source>
        <dbReference type="ARBA" id="ARBA00022723"/>
    </source>
</evidence>
<dbReference type="InterPro" id="IPR017896">
    <property type="entry name" value="4Fe4S_Fe-S-bd"/>
</dbReference>
<dbReference type="GO" id="GO:0016020">
    <property type="term" value="C:membrane"/>
    <property type="evidence" value="ECO:0007669"/>
    <property type="project" value="InterPro"/>
</dbReference>
<keyword evidence="7" id="KW-1278">Translocase</keyword>
<reference evidence="16 17" key="1">
    <citation type="journal article" date="2021" name="bioRxiv">
        <title>Unraveling nitrogen, sulfur and carbon metabolic pathways and microbial community transcriptional responses to substrate deprivation and toxicity stresses in a bioreactor mimicking anoxic brackish coastal sediment conditions.</title>
        <authorList>
            <person name="Martins P.D."/>
            <person name="Echeveste M.J."/>
            <person name="Arshad A."/>
            <person name="Kurth J."/>
            <person name="Ouboter H."/>
            <person name="Jetten M.S.M."/>
            <person name="Welte C.U."/>
        </authorList>
    </citation>
    <scope>NUCLEOTIDE SEQUENCE [LARGE SCALE GENOMIC DNA]</scope>
    <source>
        <strain evidence="16">MAG_38</strain>
    </source>
</reference>
<dbReference type="Gene3D" id="2.20.25.90">
    <property type="entry name" value="ADC-like domains"/>
    <property type="match status" value="1"/>
</dbReference>
<evidence type="ECO:0000256" key="7">
    <source>
        <dbReference type="ARBA" id="ARBA00022967"/>
    </source>
</evidence>
<evidence type="ECO:0000259" key="14">
    <source>
        <dbReference type="PROSITE" id="PS51669"/>
    </source>
</evidence>
<evidence type="ECO:0000256" key="3">
    <source>
        <dbReference type="ARBA" id="ARBA00022485"/>
    </source>
</evidence>
<keyword evidence="9" id="KW-0411">Iron-sulfur</keyword>
<organism evidence="16 17">
    <name type="scientific">Candidatus Methylomirabilis tolerans</name>
    <dbReference type="NCBI Taxonomy" id="3123416"/>
    <lineage>
        <taxon>Bacteria</taxon>
        <taxon>Candidatus Methylomirabilota</taxon>
        <taxon>Candidatus Methylomirabilia</taxon>
        <taxon>Candidatus Methylomirabilales</taxon>
        <taxon>Candidatus Methylomirabilaceae</taxon>
        <taxon>Candidatus Methylomirabilis</taxon>
    </lineage>
</organism>
<dbReference type="Pfam" id="PF00384">
    <property type="entry name" value="Molybdopterin"/>
    <property type="match status" value="2"/>
</dbReference>
<dbReference type="Pfam" id="PF13510">
    <property type="entry name" value="Fer2_4"/>
    <property type="match status" value="1"/>
</dbReference>
<comment type="caution">
    <text evidence="16">The sequence shown here is derived from an EMBL/GenBank/DDBJ whole genome shotgun (WGS) entry which is preliminary data.</text>
</comment>
<keyword evidence="8" id="KW-0408">Iron</keyword>
<evidence type="ECO:0000256" key="5">
    <source>
        <dbReference type="ARBA" id="ARBA00022719"/>
    </source>
</evidence>
<dbReference type="PROSITE" id="PS51839">
    <property type="entry name" value="4FE4S_HC3"/>
    <property type="match status" value="1"/>
</dbReference>
<dbReference type="PROSITE" id="PS51379">
    <property type="entry name" value="4FE4S_FER_2"/>
    <property type="match status" value="1"/>
</dbReference>
<keyword evidence="10" id="KW-0520">NAD</keyword>
<evidence type="ECO:0000256" key="1">
    <source>
        <dbReference type="ARBA" id="ARBA00001966"/>
    </source>
</evidence>
<dbReference type="GO" id="GO:0042773">
    <property type="term" value="P:ATP synthesis coupled electron transport"/>
    <property type="evidence" value="ECO:0007669"/>
    <property type="project" value="InterPro"/>
</dbReference>
<dbReference type="Pfam" id="PF22151">
    <property type="entry name" value="Fer4_NDSU1"/>
    <property type="match status" value="1"/>
</dbReference>
<keyword evidence="4" id="KW-0001">2Fe-2S</keyword>
<dbReference type="InterPro" id="IPR050123">
    <property type="entry name" value="Prok_molybdopt-oxidoreductase"/>
</dbReference>
<dbReference type="Pfam" id="PF22117">
    <property type="entry name" value="Fer4_Nqo3"/>
    <property type="match status" value="1"/>
</dbReference>
<dbReference type="PANTHER" id="PTHR43105:SF10">
    <property type="entry name" value="NADH-QUINONE OXIDOREDUCTASE SUBUNIT G"/>
    <property type="match status" value="1"/>
</dbReference>
<gene>
    <name evidence="16" type="ORF">K8G79_04255</name>
</gene>
<evidence type="ECO:0000313" key="16">
    <source>
        <dbReference type="EMBL" id="MBZ0159339.1"/>
    </source>
</evidence>
<proteinExistence type="inferred from homology"/>
<dbReference type="PROSITE" id="PS00642">
    <property type="entry name" value="COMPLEX1_75K_2"/>
    <property type="match status" value="1"/>
</dbReference>
<dbReference type="Gene3D" id="3.30.70.20">
    <property type="match status" value="1"/>
</dbReference>
<dbReference type="InterPro" id="IPR019574">
    <property type="entry name" value="NADH_UbQ_OxRdtase_Gsu_4Fe4S-bd"/>
</dbReference>
<dbReference type="GO" id="GO:0051539">
    <property type="term" value="F:4 iron, 4 sulfur cluster binding"/>
    <property type="evidence" value="ECO:0007669"/>
    <property type="project" value="UniProtKB-KW"/>
</dbReference>
<keyword evidence="5" id="KW-0874">Quinone</keyword>
<dbReference type="InterPro" id="IPR054351">
    <property type="entry name" value="NADH_UbQ_OxRdtase_ferredoxin"/>
</dbReference>
<name>A0AAJ1AGN1_9BACT</name>
<evidence type="ECO:0000256" key="4">
    <source>
        <dbReference type="ARBA" id="ARBA00022714"/>
    </source>
</evidence>
<dbReference type="CDD" id="cd00207">
    <property type="entry name" value="fer2"/>
    <property type="match status" value="1"/>
</dbReference>
<dbReference type="PANTHER" id="PTHR43105">
    <property type="entry name" value="RESPIRATORY NITRATE REDUCTASE"/>
    <property type="match status" value="1"/>
</dbReference>
<keyword evidence="3" id="KW-0004">4Fe-4S</keyword>
<dbReference type="GO" id="GO:0051537">
    <property type="term" value="F:2 iron, 2 sulfur cluster binding"/>
    <property type="evidence" value="ECO:0007669"/>
    <property type="project" value="UniProtKB-KW"/>
</dbReference>
<dbReference type="SUPFAM" id="SSF54292">
    <property type="entry name" value="2Fe-2S ferredoxin-like"/>
    <property type="match status" value="1"/>
</dbReference>
<dbReference type="InterPro" id="IPR036010">
    <property type="entry name" value="2Fe-2S_ferredoxin-like_sf"/>
</dbReference>
<feature type="domain" description="4Fe-4S His(Cys)3-ligated-type" evidence="15">
    <location>
        <begin position="83"/>
        <end position="122"/>
    </location>
</feature>
<comment type="cofactor">
    <cofactor evidence="1">
        <name>[4Fe-4S] cluster</name>
        <dbReference type="ChEBI" id="CHEBI:49883"/>
    </cofactor>
</comment>
<dbReference type="InterPro" id="IPR006656">
    <property type="entry name" value="Mopterin_OxRdtase"/>
</dbReference>
<dbReference type="GO" id="GO:0008137">
    <property type="term" value="F:NADH dehydrogenase (ubiquinone) activity"/>
    <property type="evidence" value="ECO:0007669"/>
    <property type="project" value="InterPro"/>
</dbReference>
<evidence type="ECO:0000256" key="2">
    <source>
        <dbReference type="ARBA" id="ARBA00005404"/>
    </source>
</evidence>
<dbReference type="PROSITE" id="PS51669">
    <property type="entry name" value="4FE4S_MOW_BIS_MGD"/>
    <property type="match status" value="1"/>
</dbReference>
<dbReference type="PROSITE" id="PS00643">
    <property type="entry name" value="COMPLEX1_75K_3"/>
    <property type="match status" value="1"/>
</dbReference>
<dbReference type="Gene3D" id="3.40.50.740">
    <property type="match status" value="1"/>
</dbReference>
<accession>A0AAJ1AGN1</accession>
<dbReference type="EMBL" id="JAIOIU010000042">
    <property type="protein sequence ID" value="MBZ0159339.1"/>
    <property type="molecule type" value="Genomic_DNA"/>
</dbReference>
<dbReference type="FunFam" id="3.30.70.20:FF:000002">
    <property type="entry name" value="NADH-ubiquinone oxidoreductase 75 kDa subunit"/>
    <property type="match status" value="1"/>
</dbReference>
<dbReference type="InterPro" id="IPR001041">
    <property type="entry name" value="2Fe-2S_ferredoxin-type"/>
</dbReference>
<evidence type="ECO:0000259" key="15">
    <source>
        <dbReference type="PROSITE" id="PS51839"/>
    </source>
</evidence>
<sequence length="549" mass="60293">MESKQVVELIVDGTPAQVPAGTSILEAVLRAGGEIPHFCYHPKLCVVGSCRMCQVEVQGVPKLVISCATPVADGMEVFTASERVKKARNAVLEFLLLNHPLDCPVCDKGGECPLQDYTLRFGPGESRFVEPKIHRIKHQPIGPFVIFDAERCILCTRCVRFCRDVTGTSELGVFGRGDRSEIGLFPGQSLENGYSGNVIDLCPVGALTSRDYRFQARPWDLITRVPSICGLCSAGCNITVDVRHKGQGPQILRIRPRVNNEVNGHWICDEGRFGFHFAQDPGRIGTPLIRRDGELLPVSWDETIDRIADDLARILREKGAEAIGVIASARLTNEEAFLIRQLFGDRLGISHIDYRVKRSQEPGGDTPEDHLLRRTDKYPNSVGMRALGLLPGVHGMGTREMLHAATEGRLAALLVFEEDLVAALSGEFAAAESLKKLELLVVHDLFLTATAKLAHVVLPGLSSYEKEGTFTNCAGRVQRLHPALEPFGRTIPLVEFLQRLAYRMELPLMEGNTEAVWNELARSVPAYSNVTYESIGESGTPLTDTPPAS</sequence>
<dbReference type="FunFam" id="3.10.20.740:FF:000001">
    <property type="entry name" value="NADH-quinone oxidoreductase subunit G"/>
    <property type="match status" value="1"/>
</dbReference>
<feature type="domain" description="4Fe-4S ferredoxin-type" evidence="13">
    <location>
        <begin position="143"/>
        <end position="162"/>
    </location>
</feature>
<dbReference type="Pfam" id="PF10588">
    <property type="entry name" value="NADH-G_4Fe-4S_3"/>
    <property type="match status" value="1"/>
</dbReference>
<evidence type="ECO:0000259" key="13">
    <source>
        <dbReference type="PROSITE" id="PS51379"/>
    </source>
</evidence>
<protein>
    <submittedName>
        <fullName evidence="16">Molybdopterin-dependent oxidoreductase</fullName>
    </submittedName>
</protein>
<comment type="similarity">
    <text evidence="2">Belongs to the complex I 75 kDa subunit family.</text>
</comment>
<dbReference type="GO" id="GO:0046872">
    <property type="term" value="F:metal ion binding"/>
    <property type="evidence" value="ECO:0007669"/>
    <property type="project" value="UniProtKB-KW"/>
</dbReference>
<dbReference type="SMART" id="SM00929">
    <property type="entry name" value="NADH-G_4Fe-4S_3"/>
    <property type="match status" value="1"/>
</dbReference>
<evidence type="ECO:0000313" key="17">
    <source>
        <dbReference type="Proteomes" id="UP001197609"/>
    </source>
</evidence>
<dbReference type="InterPro" id="IPR000283">
    <property type="entry name" value="NADH_UbQ_OxRdtase_75kDa_su_CS"/>
</dbReference>
<evidence type="ECO:0000256" key="10">
    <source>
        <dbReference type="ARBA" id="ARBA00023027"/>
    </source>
</evidence>
<keyword evidence="6" id="KW-0479">Metal-binding</keyword>
<dbReference type="SMART" id="SM00926">
    <property type="entry name" value="Molybdop_Fe4S4"/>
    <property type="match status" value="1"/>
</dbReference>
<evidence type="ECO:0000256" key="9">
    <source>
        <dbReference type="ARBA" id="ARBA00023014"/>
    </source>
</evidence>
<dbReference type="GO" id="GO:0003954">
    <property type="term" value="F:NADH dehydrogenase activity"/>
    <property type="evidence" value="ECO:0007669"/>
    <property type="project" value="TreeGrafter"/>
</dbReference>
<dbReference type="PROSITE" id="PS00641">
    <property type="entry name" value="COMPLEX1_75K_1"/>
    <property type="match status" value="1"/>
</dbReference>
<dbReference type="SUPFAM" id="SSF53706">
    <property type="entry name" value="Formate dehydrogenase/DMSO reductase, domains 1-3"/>
    <property type="match status" value="1"/>
</dbReference>
<feature type="domain" description="4Fe-4S Mo/W bis-MGD-type" evidence="14">
    <location>
        <begin position="222"/>
        <end position="282"/>
    </location>
</feature>
<dbReference type="PROSITE" id="PS51085">
    <property type="entry name" value="2FE2S_FER_2"/>
    <property type="match status" value="1"/>
</dbReference>
<dbReference type="Gene3D" id="3.10.20.740">
    <property type="match status" value="1"/>
</dbReference>
<dbReference type="GO" id="GO:0048038">
    <property type="term" value="F:quinone binding"/>
    <property type="evidence" value="ECO:0007669"/>
    <property type="project" value="UniProtKB-KW"/>
</dbReference>
<dbReference type="Proteomes" id="UP001197609">
    <property type="component" value="Unassembled WGS sequence"/>
</dbReference>
<dbReference type="SUPFAM" id="SSF54862">
    <property type="entry name" value="4Fe-4S ferredoxins"/>
    <property type="match status" value="1"/>
</dbReference>
<dbReference type="InterPro" id="IPR006963">
    <property type="entry name" value="Mopterin_OxRdtase_4Fe-4S_dom"/>
</dbReference>
<evidence type="ECO:0000256" key="8">
    <source>
        <dbReference type="ARBA" id="ARBA00023004"/>
    </source>
</evidence>
<comment type="cofactor">
    <cofactor evidence="11">
        <name>[2Fe-2S] cluster</name>
        <dbReference type="ChEBI" id="CHEBI:190135"/>
    </cofactor>
</comment>
<evidence type="ECO:0000259" key="12">
    <source>
        <dbReference type="PROSITE" id="PS51085"/>
    </source>
</evidence>